<accession>A0ABV9LIA9</accession>
<evidence type="ECO:0000313" key="2">
    <source>
        <dbReference type="EMBL" id="MFC4693784.1"/>
    </source>
</evidence>
<feature type="domain" description="Glycosyltransferase 2-like" evidence="1">
    <location>
        <begin position="11"/>
        <end position="174"/>
    </location>
</feature>
<dbReference type="PANTHER" id="PTHR22916:SF3">
    <property type="entry name" value="UDP-GLCNAC:BETAGAL BETA-1,3-N-ACETYLGLUCOSAMINYLTRANSFERASE-LIKE PROTEIN 1"/>
    <property type="match status" value="1"/>
</dbReference>
<evidence type="ECO:0000259" key="1">
    <source>
        <dbReference type="Pfam" id="PF00535"/>
    </source>
</evidence>
<sequence>MIPQSDQPLVTVAMPTYRRPEMLRQAIESALAQTYCNTDILVSDSAADPLIEKLVASYGDPRLRYRNNGAVSDLITNLRAVYTAARGDLIATLHDDDLWEPNFLSCLVPPLVENPDVVVSFGDFWVMDATGTVRPDLSARYRNREGLRPGRHQPFFDLAITVRALCTPMAAVFRASAVDWTQWRQEAGTANDLWLAYLLARSGGAAWYEPTRVSRYRHHSMASTTVDENDRGAIWCFSRFLEDEQLRSLHADIRRAAAFPHTSLALSALWEGGAGARRRAARHLATALHSAVTPRTLAALALLPWPSPARRRVIGAISDLRSRHNGRG</sequence>
<keyword evidence="3" id="KW-1185">Reference proteome</keyword>
<name>A0ABV9LIA9_9ACTN</name>
<gene>
    <name evidence="2" type="ORF">ACFO3M_10350</name>
</gene>
<dbReference type="InterPro" id="IPR001173">
    <property type="entry name" value="Glyco_trans_2-like"/>
</dbReference>
<reference evidence="3" key="1">
    <citation type="journal article" date="2019" name="Int. J. Syst. Evol. Microbiol.">
        <title>The Global Catalogue of Microorganisms (GCM) 10K type strain sequencing project: providing services to taxonomists for standard genome sequencing and annotation.</title>
        <authorList>
            <consortium name="The Broad Institute Genomics Platform"/>
            <consortium name="The Broad Institute Genome Sequencing Center for Infectious Disease"/>
            <person name="Wu L."/>
            <person name="Ma J."/>
        </authorList>
    </citation>
    <scope>NUCLEOTIDE SEQUENCE [LARGE SCALE GENOMIC DNA]</scope>
    <source>
        <strain evidence="3">CCUG 62763</strain>
    </source>
</reference>
<dbReference type="RefSeq" id="WP_387988503.1">
    <property type="nucleotide sequence ID" value="NZ_JBHSGR010000009.1"/>
</dbReference>
<protein>
    <submittedName>
        <fullName evidence="2">Glycosyltransferase family 2 protein</fullName>
    </submittedName>
</protein>
<dbReference type="EMBL" id="JBHSGR010000009">
    <property type="protein sequence ID" value="MFC4693784.1"/>
    <property type="molecule type" value="Genomic_DNA"/>
</dbReference>
<dbReference type="Gene3D" id="3.90.550.10">
    <property type="entry name" value="Spore Coat Polysaccharide Biosynthesis Protein SpsA, Chain A"/>
    <property type="match status" value="1"/>
</dbReference>
<evidence type="ECO:0000313" key="3">
    <source>
        <dbReference type="Proteomes" id="UP001596025"/>
    </source>
</evidence>
<dbReference type="InterPro" id="IPR029044">
    <property type="entry name" value="Nucleotide-diphossugar_trans"/>
</dbReference>
<comment type="caution">
    <text evidence="2">The sequence shown here is derived from an EMBL/GenBank/DDBJ whole genome shotgun (WGS) entry which is preliminary data.</text>
</comment>
<dbReference type="PANTHER" id="PTHR22916">
    <property type="entry name" value="GLYCOSYLTRANSFERASE"/>
    <property type="match status" value="1"/>
</dbReference>
<dbReference type="Pfam" id="PF00535">
    <property type="entry name" value="Glycos_transf_2"/>
    <property type="match status" value="1"/>
</dbReference>
<dbReference type="Proteomes" id="UP001596025">
    <property type="component" value="Unassembled WGS sequence"/>
</dbReference>
<dbReference type="SUPFAM" id="SSF53448">
    <property type="entry name" value="Nucleotide-diphospho-sugar transferases"/>
    <property type="match status" value="1"/>
</dbReference>
<proteinExistence type="predicted"/>
<dbReference type="CDD" id="cd00761">
    <property type="entry name" value="Glyco_tranf_GTA_type"/>
    <property type="match status" value="1"/>
</dbReference>
<organism evidence="2 3">
    <name type="scientific">Geodermatophilus arenarius</name>
    <dbReference type="NCBI Taxonomy" id="1137990"/>
    <lineage>
        <taxon>Bacteria</taxon>
        <taxon>Bacillati</taxon>
        <taxon>Actinomycetota</taxon>
        <taxon>Actinomycetes</taxon>
        <taxon>Geodermatophilales</taxon>
        <taxon>Geodermatophilaceae</taxon>
        <taxon>Geodermatophilus</taxon>
    </lineage>
</organism>